<dbReference type="PANTHER" id="PTHR43976">
    <property type="entry name" value="SHORT CHAIN DEHYDROGENASE"/>
    <property type="match status" value="1"/>
</dbReference>
<gene>
    <name evidence="4" type="ORF">MTP08_10820</name>
</gene>
<dbReference type="PANTHER" id="PTHR43976:SF16">
    <property type="entry name" value="SHORT-CHAIN DEHYDROGENASE_REDUCTASE FAMILY PROTEIN"/>
    <property type="match status" value="1"/>
</dbReference>
<dbReference type="PRINTS" id="PR00081">
    <property type="entry name" value="GDHRDH"/>
</dbReference>
<evidence type="ECO:0000256" key="3">
    <source>
        <dbReference type="RuleBase" id="RU000363"/>
    </source>
</evidence>
<keyword evidence="2" id="KW-0560">Oxidoreductase</keyword>
<dbReference type="RefSeq" id="WP_243575963.1">
    <property type="nucleotide sequence ID" value="NZ_CP094529.1"/>
</dbReference>
<organism evidence="4 5">
    <name type="scientific">Chryseobacterium oryzae</name>
    <dbReference type="NCBI Taxonomy" id="2929799"/>
    <lineage>
        <taxon>Bacteria</taxon>
        <taxon>Pseudomonadati</taxon>
        <taxon>Bacteroidota</taxon>
        <taxon>Flavobacteriia</taxon>
        <taxon>Flavobacteriales</taxon>
        <taxon>Weeksellaceae</taxon>
        <taxon>Chryseobacterium group</taxon>
        <taxon>Chryseobacterium</taxon>
    </lineage>
</organism>
<proteinExistence type="inferred from homology"/>
<comment type="similarity">
    <text evidence="1 3">Belongs to the short-chain dehydrogenases/reductases (SDR) family.</text>
</comment>
<dbReference type="SUPFAM" id="SSF51735">
    <property type="entry name" value="NAD(P)-binding Rossmann-fold domains"/>
    <property type="match status" value="1"/>
</dbReference>
<accession>A0ABY4BEF7</accession>
<evidence type="ECO:0000313" key="4">
    <source>
        <dbReference type="EMBL" id="UOE37552.1"/>
    </source>
</evidence>
<dbReference type="PRINTS" id="PR00080">
    <property type="entry name" value="SDRFAMILY"/>
</dbReference>
<dbReference type="InterPro" id="IPR002347">
    <property type="entry name" value="SDR_fam"/>
</dbReference>
<dbReference type="CDD" id="cd05374">
    <property type="entry name" value="17beta-HSD-like_SDR_c"/>
    <property type="match status" value="1"/>
</dbReference>
<dbReference type="EMBL" id="CP094529">
    <property type="protein sequence ID" value="UOE37552.1"/>
    <property type="molecule type" value="Genomic_DNA"/>
</dbReference>
<dbReference type="Gene3D" id="3.40.50.720">
    <property type="entry name" value="NAD(P)-binding Rossmann-like Domain"/>
    <property type="match status" value="1"/>
</dbReference>
<evidence type="ECO:0000313" key="5">
    <source>
        <dbReference type="Proteomes" id="UP000831068"/>
    </source>
</evidence>
<dbReference type="Proteomes" id="UP000831068">
    <property type="component" value="Chromosome"/>
</dbReference>
<evidence type="ECO:0000256" key="2">
    <source>
        <dbReference type="ARBA" id="ARBA00023002"/>
    </source>
</evidence>
<name>A0ABY4BEF7_9FLAO</name>
<reference evidence="4 5" key="1">
    <citation type="submission" date="2022-03" db="EMBL/GenBank/DDBJ databases">
        <title>Chryseobacterium sp. isolated from the Andong Sikhe.</title>
        <authorList>
            <person name="Won M."/>
            <person name="Kim S.-J."/>
            <person name="Kwon S.-W."/>
        </authorList>
    </citation>
    <scope>NUCLEOTIDE SEQUENCE [LARGE SCALE GENOMIC DNA]</scope>
    <source>
        <strain evidence="4 5">ADR-1</strain>
    </source>
</reference>
<evidence type="ECO:0000256" key="1">
    <source>
        <dbReference type="ARBA" id="ARBA00006484"/>
    </source>
</evidence>
<sequence length="277" mass="30463">MSDKKVWFITGASSGFGLAAVKTLLKHGFRVAATSRDEAKLASEVNDQSGNFFPISMQITDQNSVDEAVTKVKNHFGRIDVTINNAGYILVGAIEELTDDEIKANYDVNVFGTMRVIRSVMKVYREQNSGYFLNMASISGSITSPAQGIYSSTKAAVILLTEAVDEEGREFGVRATAVCPGGFKTNFLGGSAKFPQNPMNNYRAVRQAEQSFRQLNQNQGGDPVKAAEAFIKLAESNNPPQRIYLGTDGFRAAEYKIREVATELEQWQQLSLSTNYR</sequence>
<dbReference type="InterPro" id="IPR036291">
    <property type="entry name" value="NAD(P)-bd_dom_sf"/>
</dbReference>
<protein>
    <submittedName>
        <fullName evidence="4">SDR family NAD(P)-dependent oxidoreductase</fullName>
    </submittedName>
</protein>
<keyword evidence="5" id="KW-1185">Reference proteome</keyword>
<dbReference type="Pfam" id="PF00106">
    <property type="entry name" value="adh_short"/>
    <property type="match status" value="1"/>
</dbReference>
<dbReference type="InterPro" id="IPR051911">
    <property type="entry name" value="SDR_oxidoreductase"/>
</dbReference>